<evidence type="ECO:0000313" key="3">
    <source>
        <dbReference type="Proteomes" id="UP000628448"/>
    </source>
</evidence>
<name>A0A931GZN3_9BACT</name>
<dbReference type="AlphaFoldDB" id="A0A931GZN3"/>
<accession>A0A931GZN3</accession>
<comment type="caution">
    <text evidence="2">The sequence shown here is derived from an EMBL/GenBank/DDBJ whole genome shotgun (WGS) entry which is preliminary data.</text>
</comment>
<reference evidence="2" key="1">
    <citation type="submission" date="2020-11" db="EMBL/GenBank/DDBJ databases">
        <title>Bacterial whole genome sequence for Panacibacter sp. DH6.</title>
        <authorList>
            <person name="Le V."/>
            <person name="Ko S."/>
            <person name="Ahn C.-Y."/>
            <person name="Oh H.-M."/>
        </authorList>
    </citation>
    <scope>NUCLEOTIDE SEQUENCE</scope>
    <source>
        <strain evidence="2">DH6</strain>
    </source>
</reference>
<dbReference type="Proteomes" id="UP000628448">
    <property type="component" value="Unassembled WGS sequence"/>
</dbReference>
<evidence type="ECO:0000313" key="2">
    <source>
        <dbReference type="EMBL" id="MBG9378326.1"/>
    </source>
</evidence>
<gene>
    <name evidence="2" type="ORF">I5907_18960</name>
</gene>
<dbReference type="Pfam" id="PF13349">
    <property type="entry name" value="DUF4097"/>
    <property type="match status" value="1"/>
</dbReference>
<organism evidence="2 3">
    <name type="scientific">Panacibacter microcysteis</name>
    <dbReference type="NCBI Taxonomy" id="2793269"/>
    <lineage>
        <taxon>Bacteria</taxon>
        <taxon>Pseudomonadati</taxon>
        <taxon>Bacteroidota</taxon>
        <taxon>Chitinophagia</taxon>
        <taxon>Chitinophagales</taxon>
        <taxon>Chitinophagaceae</taxon>
        <taxon>Panacibacter</taxon>
    </lineage>
</organism>
<evidence type="ECO:0000259" key="1">
    <source>
        <dbReference type="Pfam" id="PF13349"/>
    </source>
</evidence>
<protein>
    <submittedName>
        <fullName evidence="2">DUF4097 family beta strand repeat protein</fullName>
    </submittedName>
</protein>
<proteinExistence type="predicted"/>
<dbReference type="RefSeq" id="WP_196992364.1">
    <property type="nucleotide sequence ID" value="NZ_JADWYR010000002.1"/>
</dbReference>
<feature type="domain" description="DUF4097" evidence="1">
    <location>
        <begin position="126"/>
        <end position="212"/>
    </location>
</feature>
<dbReference type="InterPro" id="IPR025164">
    <property type="entry name" value="Toastrack_DUF4097"/>
</dbReference>
<sequence length="216" mass="24214">MKNTIAIILFCLMTCLTQAQKIVEKHINYKAAQSVKLNIQIADSIRIITWDKNEVYAKASVDINNNKDNDVYVTTFDETGDNIIVTAHFDEAKTKAAKENDTCRCCCNYNSKIYWDVYVPEASVFSVETINGNIIIEGRTQSMKVHTISGFIDLAFATQRKADFKMSTISGTIYTDLAINKASDKHKNSILTQYNGGGEVIELETISGDIYLRKTP</sequence>
<dbReference type="EMBL" id="JADWYR010000002">
    <property type="protein sequence ID" value="MBG9378326.1"/>
    <property type="molecule type" value="Genomic_DNA"/>
</dbReference>
<keyword evidence="3" id="KW-1185">Reference proteome</keyword>